<dbReference type="NCBIfam" id="NF008352">
    <property type="entry name" value="PRK11139.1"/>
    <property type="match status" value="1"/>
</dbReference>
<dbReference type="Proteomes" id="UP000298781">
    <property type="component" value="Chromosome"/>
</dbReference>
<evidence type="ECO:0000256" key="3">
    <source>
        <dbReference type="ARBA" id="ARBA00023125"/>
    </source>
</evidence>
<accession>A0A4D7BA15</accession>
<evidence type="ECO:0000259" key="5">
    <source>
        <dbReference type="PROSITE" id="PS50931"/>
    </source>
</evidence>
<dbReference type="PRINTS" id="PR00039">
    <property type="entry name" value="HTHLYSR"/>
</dbReference>
<dbReference type="FunFam" id="1.10.10.10:FF:000038">
    <property type="entry name" value="Glycine cleavage system transcriptional activator"/>
    <property type="match status" value="1"/>
</dbReference>
<dbReference type="GO" id="GO:0043565">
    <property type="term" value="F:sequence-specific DNA binding"/>
    <property type="evidence" value="ECO:0007669"/>
    <property type="project" value="TreeGrafter"/>
</dbReference>
<dbReference type="EMBL" id="CP039690">
    <property type="protein sequence ID" value="QCI66998.1"/>
    <property type="molecule type" value="Genomic_DNA"/>
</dbReference>
<keyword evidence="3" id="KW-0238">DNA-binding</keyword>
<dbReference type="InterPro" id="IPR036390">
    <property type="entry name" value="WH_DNA-bd_sf"/>
</dbReference>
<sequence length="312" mass="34966">MSNRRYDLPPLDFVQGFEAAARNLSFTKAARELFITQSAVSRQIKALEEALGTVLFERRHRALRLTDDGQTFYRIAMDVLDRLQSSIDQMRQSRTSDQLSITTTTGLASLWLIPRLRRFTKVNPHIDVRIVANDRPLNLDRSLVDIAIRYAQRETAPKDAIPLFGEEILPVCSPLVSRDPATPLREPADLRHHTLLHLDYPGMQRTWYDWGTWLTALGIEDLKPAGTLHFTRYEQMIQAAISGQGVALGLSPLINEPIRSGLLIAPFDKTVVGSRGYFLIRSSAAAAKPQVQDFCTWLAEEAANDAAEDGGK</sequence>
<dbReference type="Pfam" id="PF00126">
    <property type="entry name" value="HTH_1"/>
    <property type="match status" value="1"/>
</dbReference>
<dbReference type="Gene3D" id="3.40.190.10">
    <property type="entry name" value="Periplasmic binding protein-like II"/>
    <property type="match status" value="2"/>
</dbReference>
<dbReference type="InterPro" id="IPR005119">
    <property type="entry name" value="LysR_subst-bd"/>
</dbReference>
<evidence type="ECO:0000256" key="1">
    <source>
        <dbReference type="ARBA" id="ARBA00009437"/>
    </source>
</evidence>
<dbReference type="GO" id="GO:0003700">
    <property type="term" value="F:DNA-binding transcription factor activity"/>
    <property type="evidence" value="ECO:0007669"/>
    <property type="project" value="InterPro"/>
</dbReference>
<evidence type="ECO:0000313" key="6">
    <source>
        <dbReference type="EMBL" id="QCI66998.1"/>
    </source>
</evidence>
<dbReference type="InterPro" id="IPR036388">
    <property type="entry name" value="WH-like_DNA-bd_sf"/>
</dbReference>
<dbReference type="AlphaFoldDB" id="A0A4D7BA15"/>
<organism evidence="6 7">
    <name type="scientific">Phreatobacter stygius</name>
    <dbReference type="NCBI Taxonomy" id="1940610"/>
    <lineage>
        <taxon>Bacteria</taxon>
        <taxon>Pseudomonadati</taxon>
        <taxon>Pseudomonadota</taxon>
        <taxon>Alphaproteobacteria</taxon>
        <taxon>Hyphomicrobiales</taxon>
        <taxon>Phreatobacteraceae</taxon>
        <taxon>Phreatobacter</taxon>
    </lineage>
</organism>
<evidence type="ECO:0000256" key="2">
    <source>
        <dbReference type="ARBA" id="ARBA00023015"/>
    </source>
</evidence>
<proteinExistence type="inferred from homology"/>
<dbReference type="SUPFAM" id="SSF53850">
    <property type="entry name" value="Periplasmic binding protein-like II"/>
    <property type="match status" value="1"/>
</dbReference>
<dbReference type="RefSeq" id="WP_136962436.1">
    <property type="nucleotide sequence ID" value="NZ_CP039690.1"/>
</dbReference>
<dbReference type="InterPro" id="IPR000847">
    <property type="entry name" value="LysR_HTH_N"/>
</dbReference>
<name>A0A4D7BA15_9HYPH</name>
<dbReference type="CDD" id="cd08432">
    <property type="entry name" value="PBP2_GcdR_TrpI_HvrB_AmpR_like"/>
    <property type="match status" value="1"/>
</dbReference>
<comment type="similarity">
    <text evidence="1">Belongs to the LysR transcriptional regulatory family.</text>
</comment>
<evidence type="ECO:0000313" key="7">
    <source>
        <dbReference type="Proteomes" id="UP000298781"/>
    </source>
</evidence>
<protein>
    <submittedName>
        <fullName evidence="6">Transcriptional regulator GcvA</fullName>
    </submittedName>
</protein>
<dbReference type="KEGG" id="pstg:E8M01_23780"/>
<gene>
    <name evidence="6" type="primary">gcvA</name>
    <name evidence="6" type="ORF">E8M01_23780</name>
</gene>
<dbReference type="SUPFAM" id="SSF46785">
    <property type="entry name" value="Winged helix' DNA-binding domain"/>
    <property type="match status" value="1"/>
</dbReference>
<dbReference type="InterPro" id="IPR058163">
    <property type="entry name" value="LysR-type_TF_proteobact-type"/>
</dbReference>
<reference evidence="6 7" key="1">
    <citation type="submission" date="2019-04" db="EMBL/GenBank/DDBJ databases">
        <title>Phreatobacter aquaticus sp. nov.</title>
        <authorList>
            <person name="Choi A."/>
        </authorList>
    </citation>
    <scope>NUCLEOTIDE SEQUENCE [LARGE SCALE GENOMIC DNA]</scope>
    <source>
        <strain evidence="6 7">KCTC 52518</strain>
    </source>
</reference>
<dbReference type="PANTHER" id="PTHR30537">
    <property type="entry name" value="HTH-TYPE TRANSCRIPTIONAL REGULATOR"/>
    <property type="match status" value="1"/>
</dbReference>
<dbReference type="OrthoDB" id="9793571at2"/>
<dbReference type="PANTHER" id="PTHR30537:SF26">
    <property type="entry name" value="GLYCINE CLEAVAGE SYSTEM TRANSCRIPTIONAL ACTIVATOR"/>
    <property type="match status" value="1"/>
</dbReference>
<keyword evidence="7" id="KW-1185">Reference proteome</keyword>
<keyword evidence="2" id="KW-0805">Transcription regulation</keyword>
<dbReference type="GO" id="GO:0006351">
    <property type="term" value="P:DNA-templated transcription"/>
    <property type="evidence" value="ECO:0007669"/>
    <property type="project" value="TreeGrafter"/>
</dbReference>
<keyword evidence="4" id="KW-0804">Transcription</keyword>
<dbReference type="PROSITE" id="PS50931">
    <property type="entry name" value="HTH_LYSR"/>
    <property type="match status" value="1"/>
</dbReference>
<dbReference type="Pfam" id="PF03466">
    <property type="entry name" value="LysR_substrate"/>
    <property type="match status" value="1"/>
</dbReference>
<evidence type="ECO:0000256" key="4">
    <source>
        <dbReference type="ARBA" id="ARBA00023163"/>
    </source>
</evidence>
<feature type="domain" description="HTH lysR-type" evidence="5">
    <location>
        <begin position="17"/>
        <end position="66"/>
    </location>
</feature>
<dbReference type="Gene3D" id="1.10.10.10">
    <property type="entry name" value="Winged helix-like DNA-binding domain superfamily/Winged helix DNA-binding domain"/>
    <property type="match status" value="1"/>
</dbReference>